<gene>
    <name evidence="2" type="ORF">FKG95_14435</name>
</gene>
<evidence type="ECO:0000313" key="2">
    <source>
        <dbReference type="EMBL" id="TQV79879.1"/>
    </source>
</evidence>
<proteinExistence type="predicted"/>
<dbReference type="PIRSF" id="PIRSF032162">
    <property type="entry name" value="UCP032162_imp"/>
    <property type="match status" value="1"/>
</dbReference>
<dbReference type="Pfam" id="PF10003">
    <property type="entry name" value="DUF2244"/>
    <property type="match status" value="1"/>
</dbReference>
<feature type="transmembrane region" description="Helical" evidence="1">
    <location>
        <begin position="61"/>
        <end position="80"/>
    </location>
</feature>
<dbReference type="Proteomes" id="UP000315252">
    <property type="component" value="Unassembled WGS sequence"/>
</dbReference>
<accession>A0A545TRP3</accession>
<sequence>MTAVETQAPHTVRSGEPLLLDACLRPNRSLSPRGFVILMSAVCAISFVGGLAFFLAGAWPVVGFMGLDVLLIYFAFRINYRDGRNYETLCMSPDDLEVTKVNYHGKAKRWHFQPAWLQVHIDNPVEHDSALTLRSHGKSLVIGSFLAPEERAEVANVVSEALMKARQANISPAQI</sequence>
<dbReference type="EMBL" id="VHSH01000004">
    <property type="protein sequence ID" value="TQV79879.1"/>
    <property type="molecule type" value="Genomic_DNA"/>
</dbReference>
<dbReference type="OrthoDB" id="9808190at2"/>
<evidence type="ECO:0000313" key="3">
    <source>
        <dbReference type="Proteomes" id="UP000315252"/>
    </source>
</evidence>
<keyword evidence="1" id="KW-0812">Transmembrane</keyword>
<dbReference type="RefSeq" id="WP_142897059.1">
    <property type="nucleotide sequence ID" value="NZ_ML660055.1"/>
</dbReference>
<protein>
    <submittedName>
        <fullName evidence="2">DUF2244 domain-containing protein</fullName>
    </submittedName>
</protein>
<feature type="transmembrane region" description="Helical" evidence="1">
    <location>
        <begin position="35"/>
        <end position="55"/>
    </location>
</feature>
<evidence type="ECO:0000256" key="1">
    <source>
        <dbReference type="SAM" id="Phobius"/>
    </source>
</evidence>
<organism evidence="2 3">
    <name type="scientific">Denitrobaculum tricleocarpae</name>
    <dbReference type="NCBI Taxonomy" id="2591009"/>
    <lineage>
        <taxon>Bacteria</taxon>
        <taxon>Pseudomonadati</taxon>
        <taxon>Pseudomonadota</taxon>
        <taxon>Alphaproteobacteria</taxon>
        <taxon>Rhodospirillales</taxon>
        <taxon>Rhodospirillaceae</taxon>
        <taxon>Denitrobaculum</taxon>
    </lineage>
</organism>
<dbReference type="AlphaFoldDB" id="A0A545TRP3"/>
<dbReference type="InterPro" id="IPR016990">
    <property type="entry name" value="UCP032162_TM"/>
</dbReference>
<comment type="caution">
    <text evidence="2">The sequence shown here is derived from an EMBL/GenBank/DDBJ whole genome shotgun (WGS) entry which is preliminary data.</text>
</comment>
<keyword evidence="3" id="KW-1185">Reference proteome</keyword>
<name>A0A545TRP3_9PROT</name>
<keyword evidence="1" id="KW-1133">Transmembrane helix</keyword>
<keyword evidence="1" id="KW-0472">Membrane</keyword>
<dbReference type="InterPro" id="IPR019253">
    <property type="entry name" value="DUF2244_TM"/>
</dbReference>
<reference evidence="2 3" key="1">
    <citation type="submission" date="2019-06" db="EMBL/GenBank/DDBJ databases">
        <title>Whole genome sequence for Rhodospirillaceae sp. R148.</title>
        <authorList>
            <person name="Wang G."/>
        </authorList>
    </citation>
    <scope>NUCLEOTIDE SEQUENCE [LARGE SCALE GENOMIC DNA]</scope>
    <source>
        <strain evidence="2 3">R148</strain>
    </source>
</reference>